<feature type="region of interest" description="Disordered" evidence="1">
    <location>
        <begin position="1"/>
        <end position="37"/>
    </location>
</feature>
<evidence type="ECO:0000313" key="3">
    <source>
        <dbReference type="EMBL" id="CAD8079494.1"/>
    </source>
</evidence>
<evidence type="ECO:0000256" key="1">
    <source>
        <dbReference type="SAM" id="MobiDB-lite"/>
    </source>
</evidence>
<evidence type="ECO:0000313" key="2">
    <source>
        <dbReference type="EMBL" id="CAD8079490.1"/>
    </source>
</evidence>
<name>A0A8S1MX76_9CILI</name>
<gene>
    <name evidence="2" type="ORF">PSON_ATCC_30995.1.T0390139</name>
    <name evidence="3" type="ORF">PSON_ATCC_30995.1.T0390141</name>
</gene>
<protein>
    <submittedName>
        <fullName evidence="3">Uncharacterized protein</fullName>
    </submittedName>
</protein>
<proteinExistence type="predicted"/>
<keyword evidence="4" id="KW-1185">Reference proteome</keyword>
<comment type="caution">
    <text evidence="3">The sequence shown here is derived from an EMBL/GenBank/DDBJ whole genome shotgun (WGS) entry which is preliminary data.</text>
</comment>
<dbReference type="AlphaFoldDB" id="A0A8S1MX76"/>
<dbReference type="Proteomes" id="UP000692954">
    <property type="component" value="Unassembled WGS sequence"/>
</dbReference>
<reference evidence="3" key="1">
    <citation type="submission" date="2021-01" db="EMBL/GenBank/DDBJ databases">
        <authorList>
            <consortium name="Genoscope - CEA"/>
            <person name="William W."/>
        </authorList>
    </citation>
    <scope>NUCLEOTIDE SEQUENCE</scope>
</reference>
<dbReference type="OrthoDB" id="300749at2759"/>
<dbReference type="EMBL" id="CAJJDN010000039">
    <property type="protein sequence ID" value="CAD8079494.1"/>
    <property type="molecule type" value="Genomic_DNA"/>
</dbReference>
<evidence type="ECO:0000313" key="4">
    <source>
        <dbReference type="Proteomes" id="UP000692954"/>
    </source>
</evidence>
<organism evidence="3 4">
    <name type="scientific">Paramecium sonneborni</name>
    <dbReference type="NCBI Taxonomy" id="65129"/>
    <lineage>
        <taxon>Eukaryota</taxon>
        <taxon>Sar</taxon>
        <taxon>Alveolata</taxon>
        <taxon>Ciliophora</taxon>
        <taxon>Intramacronucleata</taxon>
        <taxon>Oligohymenophorea</taxon>
        <taxon>Peniculida</taxon>
        <taxon>Parameciidae</taxon>
        <taxon>Paramecium</taxon>
    </lineage>
</organism>
<sequence length="204" mass="23785">MNFLFSNDDDDGNFDSFITQNLKPEPPKEEPSSKKLQTSYKPIEIKSQFQFISTPKLKPNQGQTKTSLWNIMLQHLNYNNKVYNFQQERSKLPYPLNSFFLSKIQEYRNKKIEAIICEIHEIEEFGDTTEITLKDQSGSCKASIISDIFTDELEDLKPQIHSPVKKIQKKEDILVYLENVTVFSPNEFQITIIINRANLKLAIF</sequence>
<dbReference type="EMBL" id="CAJJDN010000039">
    <property type="protein sequence ID" value="CAD8079490.1"/>
    <property type="molecule type" value="Genomic_DNA"/>
</dbReference>
<accession>A0A8S1MX76</accession>